<comment type="caution">
    <text evidence="1">The sequence shown here is derived from an EMBL/GenBank/DDBJ whole genome shotgun (WGS) entry which is preliminary data.</text>
</comment>
<dbReference type="EMBL" id="CM026430">
    <property type="protein sequence ID" value="KAG0560867.1"/>
    <property type="molecule type" value="Genomic_DNA"/>
</dbReference>
<evidence type="ECO:0000313" key="1">
    <source>
        <dbReference type="EMBL" id="KAG0560867.1"/>
    </source>
</evidence>
<dbReference type="SUPFAM" id="SSF50630">
    <property type="entry name" value="Acid proteases"/>
    <property type="match status" value="1"/>
</dbReference>
<dbReference type="Gene3D" id="2.40.70.10">
    <property type="entry name" value="Acid Proteases"/>
    <property type="match status" value="1"/>
</dbReference>
<protein>
    <recommendedName>
        <fullName evidence="3">Peptidase A1 domain-containing protein</fullName>
    </recommendedName>
</protein>
<name>A0A8T0GQL1_CERPU</name>
<dbReference type="AlphaFoldDB" id="A0A8T0GQL1"/>
<sequence>MTLPTHDASEKNVFGLFGCVLQKTVVMERLPLLTDGVVGLSSCEGSLVDQLWTSNAISQKVLGVCFAKEIRRRPSRLRPAGRVGFLSMGMDFEEQFDGSNMVWSKLNENSCLLSAKLHSIVIGNKRIAIKSGDGTMDGGTTVAFDTGCEMSYFGKDVFDKILEAVSVSSKATYPFATETHCARRINML</sequence>
<accession>A0A8T0GQL1</accession>
<evidence type="ECO:0008006" key="3">
    <source>
        <dbReference type="Google" id="ProtNLM"/>
    </source>
</evidence>
<dbReference type="Proteomes" id="UP000822688">
    <property type="component" value="Chromosome 9"/>
</dbReference>
<gene>
    <name evidence="1" type="ORF">KC19_9G020500</name>
</gene>
<reference evidence="1" key="1">
    <citation type="submission" date="2020-06" db="EMBL/GenBank/DDBJ databases">
        <title>WGS assembly of Ceratodon purpureus strain R40.</title>
        <authorList>
            <person name="Carey S.B."/>
            <person name="Jenkins J."/>
            <person name="Shu S."/>
            <person name="Lovell J.T."/>
            <person name="Sreedasyam A."/>
            <person name="Maumus F."/>
            <person name="Tiley G.P."/>
            <person name="Fernandez-Pozo N."/>
            <person name="Barry K."/>
            <person name="Chen C."/>
            <person name="Wang M."/>
            <person name="Lipzen A."/>
            <person name="Daum C."/>
            <person name="Saski C.A."/>
            <person name="Payton A.C."/>
            <person name="Mcbreen J.C."/>
            <person name="Conrad R.E."/>
            <person name="Kollar L.M."/>
            <person name="Olsson S."/>
            <person name="Huttunen S."/>
            <person name="Landis J.B."/>
            <person name="Wickett N.J."/>
            <person name="Johnson M.G."/>
            <person name="Rensing S.A."/>
            <person name="Grimwood J."/>
            <person name="Schmutz J."/>
            <person name="Mcdaniel S.F."/>
        </authorList>
    </citation>
    <scope>NUCLEOTIDE SEQUENCE</scope>
    <source>
        <strain evidence="1">R40</strain>
    </source>
</reference>
<proteinExistence type="predicted"/>
<organism evidence="1 2">
    <name type="scientific">Ceratodon purpureus</name>
    <name type="common">Fire moss</name>
    <name type="synonym">Dicranum purpureum</name>
    <dbReference type="NCBI Taxonomy" id="3225"/>
    <lineage>
        <taxon>Eukaryota</taxon>
        <taxon>Viridiplantae</taxon>
        <taxon>Streptophyta</taxon>
        <taxon>Embryophyta</taxon>
        <taxon>Bryophyta</taxon>
        <taxon>Bryophytina</taxon>
        <taxon>Bryopsida</taxon>
        <taxon>Dicranidae</taxon>
        <taxon>Pseudoditrichales</taxon>
        <taxon>Ditrichaceae</taxon>
        <taxon>Ceratodon</taxon>
    </lineage>
</organism>
<keyword evidence="2" id="KW-1185">Reference proteome</keyword>
<evidence type="ECO:0000313" key="2">
    <source>
        <dbReference type="Proteomes" id="UP000822688"/>
    </source>
</evidence>
<dbReference type="InterPro" id="IPR021109">
    <property type="entry name" value="Peptidase_aspartic_dom_sf"/>
</dbReference>